<dbReference type="AlphaFoldDB" id="A0A1Y2AN56"/>
<accession>A0A1Y2AN56</accession>
<dbReference type="Proteomes" id="UP000193920">
    <property type="component" value="Unassembled WGS sequence"/>
</dbReference>
<protein>
    <submittedName>
        <fullName evidence="1">Uncharacterized protein</fullName>
    </submittedName>
</protein>
<evidence type="ECO:0000313" key="2">
    <source>
        <dbReference type="Proteomes" id="UP000193920"/>
    </source>
</evidence>
<sequence length="207" mass="24722">MFKYAKTTKLCFTHENSKNKKLDIGGLNKSKLKNKKKDNNKISFKNIQKKKDTTNSLAKPIRPIRNSVLQLKNNNGNNRKKINDYFNNPSYIRNESNFNILKENFQLEIPDSLKKFNTIYPPVNYNYIKKIDLKKQTKNEFELERSDDVKIELKKRMFSNVKLKKHLILIYNDIMLDEYENNQEDFTKTSDTIIKIKINHDIKKKFH</sequence>
<feature type="non-terminal residue" evidence="1">
    <location>
        <position position="207"/>
    </location>
</feature>
<dbReference type="EMBL" id="MCOG01000228">
    <property type="protein sequence ID" value="ORY23981.1"/>
    <property type="molecule type" value="Genomic_DNA"/>
</dbReference>
<dbReference type="OrthoDB" id="10580688at2759"/>
<proteinExistence type="predicted"/>
<keyword evidence="2" id="KW-1185">Reference proteome</keyword>
<comment type="caution">
    <text evidence="1">The sequence shown here is derived from an EMBL/GenBank/DDBJ whole genome shotgun (WGS) entry which is preliminary data.</text>
</comment>
<gene>
    <name evidence="1" type="ORF">LY90DRAFT_706718</name>
</gene>
<evidence type="ECO:0000313" key="1">
    <source>
        <dbReference type="EMBL" id="ORY23981.1"/>
    </source>
</evidence>
<reference evidence="1 2" key="1">
    <citation type="submission" date="2016-08" db="EMBL/GenBank/DDBJ databases">
        <title>A Parts List for Fungal Cellulosomes Revealed by Comparative Genomics.</title>
        <authorList>
            <consortium name="DOE Joint Genome Institute"/>
            <person name="Haitjema C.H."/>
            <person name="Gilmore S.P."/>
            <person name="Henske J.K."/>
            <person name="Solomon K.V."/>
            <person name="De Groot R."/>
            <person name="Kuo A."/>
            <person name="Mondo S.J."/>
            <person name="Salamov A.A."/>
            <person name="Labutti K."/>
            <person name="Zhao Z."/>
            <person name="Chiniquy J."/>
            <person name="Barry K."/>
            <person name="Brewer H.M."/>
            <person name="Purvine S.O."/>
            <person name="Wright A.T."/>
            <person name="Boxma B."/>
            <person name="Van Alen T."/>
            <person name="Hackstein J.H."/>
            <person name="Baker S.E."/>
            <person name="Grigoriev I.V."/>
            <person name="O'Malley M.A."/>
        </authorList>
    </citation>
    <scope>NUCLEOTIDE SEQUENCE [LARGE SCALE GENOMIC DNA]</scope>
    <source>
        <strain evidence="1 2">G1</strain>
    </source>
</reference>
<organism evidence="1 2">
    <name type="scientific">Neocallimastix californiae</name>
    <dbReference type="NCBI Taxonomy" id="1754190"/>
    <lineage>
        <taxon>Eukaryota</taxon>
        <taxon>Fungi</taxon>
        <taxon>Fungi incertae sedis</taxon>
        <taxon>Chytridiomycota</taxon>
        <taxon>Chytridiomycota incertae sedis</taxon>
        <taxon>Neocallimastigomycetes</taxon>
        <taxon>Neocallimastigales</taxon>
        <taxon>Neocallimastigaceae</taxon>
        <taxon>Neocallimastix</taxon>
    </lineage>
</organism>
<name>A0A1Y2AN56_9FUNG</name>